<comment type="catalytic activity">
    <reaction evidence="1 6">
        <text>alpha,alpha-trehalose 6-phosphate + H2O = alpha,alpha-trehalose + phosphate</text>
        <dbReference type="Rhea" id="RHEA:23420"/>
        <dbReference type="ChEBI" id="CHEBI:15377"/>
        <dbReference type="ChEBI" id="CHEBI:16551"/>
        <dbReference type="ChEBI" id="CHEBI:43474"/>
        <dbReference type="ChEBI" id="CHEBI:58429"/>
        <dbReference type="EC" id="3.1.3.12"/>
    </reaction>
</comment>
<accession>A0AB35T1K7</accession>
<dbReference type="NCBIfam" id="TIGR00685">
    <property type="entry name" value="T6PP"/>
    <property type="match status" value="1"/>
</dbReference>
<evidence type="ECO:0000256" key="6">
    <source>
        <dbReference type="RuleBase" id="RU361117"/>
    </source>
</evidence>
<keyword evidence="6" id="KW-0460">Magnesium</keyword>
<dbReference type="InterPro" id="IPR023214">
    <property type="entry name" value="HAD_sf"/>
</dbReference>
<dbReference type="EMBL" id="JAWXXX010000001">
    <property type="protein sequence ID" value="MDX5892961.1"/>
    <property type="molecule type" value="Genomic_DNA"/>
</dbReference>
<evidence type="ECO:0000313" key="8">
    <source>
        <dbReference type="Proteomes" id="UP001281130"/>
    </source>
</evidence>
<comment type="function">
    <text evidence="5 6">Removes the phosphate from trehalose 6-phosphate to produce free trehalose.</text>
</comment>
<protein>
    <recommendedName>
        <fullName evidence="6">Trehalose 6-phosphate phosphatase</fullName>
        <ecNumber evidence="6">3.1.3.12</ecNumber>
    </recommendedName>
</protein>
<dbReference type="PANTHER" id="PTHR43768:SF3">
    <property type="entry name" value="TREHALOSE 6-PHOSPHATE PHOSPHATASE"/>
    <property type="match status" value="1"/>
</dbReference>
<gene>
    <name evidence="7" type="primary">otsB</name>
    <name evidence="7" type="ORF">SIL72_02850</name>
</gene>
<dbReference type="Proteomes" id="UP001281130">
    <property type="component" value="Unassembled WGS sequence"/>
</dbReference>
<dbReference type="NCBIfam" id="TIGR01484">
    <property type="entry name" value="HAD-SF-IIB"/>
    <property type="match status" value="1"/>
</dbReference>
<evidence type="ECO:0000256" key="5">
    <source>
        <dbReference type="ARBA" id="ARBA00024179"/>
    </source>
</evidence>
<keyword evidence="4 6" id="KW-0378">Hydrolase</keyword>
<dbReference type="Gene3D" id="3.40.50.1000">
    <property type="entry name" value="HAD superfamily/HAD-like"/>
    <property type="match status" value="1"/>
</dbReference>
<sequence length="268" mass="29017">MNPSKHQQERRALLDAFRTSSGTSAILTDIDGTLAPITSTPAEAEVPEGIRETLAKLSEAYLLVAGVSGREPSEARELVGLRNIAYFGNHGLELLRAFEDDAEVVPAAEPYFERMRELELLAREELAPLGAFVQDKGIAAAVHFRNVPEEVGERCVKFVKEHAERLDLVTGKGRGVIEVKPPVEVDKGTACRRLIEEAGPKRAMFLGDDVSDLDAFRALAAMLDEGTLEQVVRVGVGGPGVPEEVVSESDLVVEGLEGVKKLLQDLIP</sequence>
<dbReference type="EC" id="3.1.3.12" evidence="6"/>
<dbReference type="RefSeq" id="WP_038680161.1">
    <property type="nucleotide sequence ID" value="NZ_CP007514.1"/>
</dbReference>
<dbReference type="GO" id="GO:0046872">
    <property type="term" value="F:metal ion binding"/>
    <property type="evidence" value="ECO:0007669"/>
    <property type="project" value="UniProtKB-KW"/>
</dbReference>
<dbReference type="InterPro" id="IPR003337">
    <property type="entry name" value="Trehalose_PPase"/>
</dbReference>
<dbReference type="Gene3D" id="3.30.70.1020">
    <property type="entry name" value="Trehalose-6-phosphate phosphatase related protein, domain 2"/>
    <property type="match status" value="1"/>
</dbReference>
<comment type="caution">
    <text evidence="7">The sequence shown here is derived from an EMBL/GenBank/DDBJ whole genome shotgun (WGS) entry which is preliminary data.</text>
</comment>
<dbReference type="AlphaFoldDB" id="A0AB35T1K7"/>
<dbReference type="PANTHER" id="PTHR43768">
    <property type="entry name" value="TREHALOSE 6-PHOSPHATE PHOSPHATASE"/>
    <property type="match status" value="1"/>
</dbReference>
<proteinExistence type="inferred from homology"/>
<dbReference type="InterPro" id="IPR044651">
    <property type="entry name" value="OTSB-like"/>
</dbReference>
<evidence type="ECO:0000256" key="1">
    <source>
        <dbReference type="ARBA" id="ARBA00000500"/>
    </source>
</evidence>
<comment type="similarity">
    <text evidence="3 6">Belongs to the trehalose phosphatase family.</text>
</comment>
<dbReference type="InterPro" id="IPR006379">
    <property type="entry name" value="HAD-SF_hydro_IIB"/>
</dbReference>
<evidence type="ECO:0000256" key="2">
    <source>
        <dbReference type="ARBA" id="ARBA00005199"/>
    </source>
</evidence>
<comment type="cofactor">
    <cofactor evidence="6">
        <name>Mg(2+)</name>
        <dbReference type="ChEBI" id="CHEBI:18420"/>
    </cofactor>
</comment>
<dbReference type="Pfam" id="PF02358">
    <property type="entry name" value="Trehalose_PPase"/>
    <property type="match status" value="1"/>
</dbReference>
<dbReference type="GO" id="GO:0004805">
    <property type="term" value="F:trehalose-phosphatase activity"/>
    <property type="evidence" value="ECO:0007669"/>
    <property type="project" value="UniProtKB-EC"/>
</dbReference>
<evidence type="ECO:0000256" key="4">
    <source>
        <dbReference type="ARBA" id="ARBA00022801"/>
    </source>
</evidence>
<evidence type="ECO:0000313" key="7">
    <source>
        <dbReference type="EMBL" id="MDX5892961.1"/>
    </source>
</evidence>
<reference evidence="7" key="1">
    <citation type="submission" date="2023-11" db="EMBL/GenBank/DDBJ databases">
        <title>MicrobeMod: A computational toolkit for identifying prokaryotic methylation and restriction-modification with nanopore sequencing.</title>
        <authorList>
            <person name="Crits-Christoph A."/>
            <person name="Kang S.C."/>
            <person name="Lee H."/>
            <person name="Ostrov N."/>
        </authorList>
    </citation>
    <scope>NUCLEOTIDE SEQUENCE</scope>
    <source>
        <strain evidence="7">ATCC 51242</strain>
    </source>
</reference>
<dbReference type="InterPro" id="IPR036412">
    <property type="entry name" value="HAD-like_sf"/>
</dbReference>
<keyword evidence="6" id="KW-0479">Metal-binding</keyword>
<comment type="pathway">
    <text evidence="2 6">Glycan biosynthesis; trehalose biosynthesis.</text>
</comment>
<evidence type="ECO:0000256" key="3">
    <source>
        <dbReference type="ARBA" id="ARBA00008770"/>
    </source>
</evidence>
<dbReference type="GO" id="GO:0005992">
    <property type="term" value="P:trehalose biosynthetic process"/>
    <property type="evidence" value="ECO:0007669"/>
    <property type="project" value="InterPro"/>
</dbReference>
<dbReference type="SUPFAM" id="SSF56784">
    <property type="entry name" value="HAD-like"/>
    <property type="match status" value="1"/>
</dbReference>
<organism evidence="7 8">
    <name type="scientific">Rubrobacter radiotolerans</name>
    <name type="common">Arthrobacter radiotolerans</name>
    <dbReference type="NCBI Taxonomy" id="42256"/>
    <lineage>
        <taxon>Bacteria</taxon>
        <taxon>Bacillati</taxon>
        <taxon>Actinomycetota</taxon>
        <taxon>Rubrobacteria</taxon>
        <taxon>Rubrobacterales</taxon>
        <taxon>Rubrobacteraceae</taxon>
        <taxon>Rubrobacter</taxon>
    </lineage>
</organism>
<name>A0AB35T1K7_RUBRA</name>